<reference evidence="1" key="1">
    <citation type="journal article" date="2012" name="Nature">
        <title>The tomato genome sequence provides insights into fleshy fruit evolution.</title>
        <authorList>
            <consortium name="Tomato Genome Consortium"/>
        </authorList>
    </citation>
    <scope>NUCLEOTIDE SEQUENCE [LARGE SCALE GENOMIC DNA]</scope>
    <source>
        <strain evidence="1">cv. Heinz 1706</strain>
    </source>
</reference>
<accession>A0A3Q7H3J7</accession>
<dbReference type="InParanoid" id="A0A3Q7H3J7"/>
<evidence type="ECO:0000313" key="1">
    <source>
        <dbReference type="EnsemblPlants" id="Solyc04g081710.2.1"/>
    </source>
</evidence>
<dbReference type="Gramene" id="Solyc04g081710.2.1">
    <property type="protein sequence ID" value="Solyc04g081710.2.1"/>
    <property type="gene ID" value="Solyc04g081710.2"/>
</dbReference>
<dbReference type="AlphaFoldDB" id="A0A3Q7H3J7"/>
<evidence type="ECO:0000313" key="2">
    <source>
        <dbReference type="Proteomes" id="UP000004994"/>
    </source>
</evidence>
<dbReference type="EnsemblPlants" id="Solyc04g081710.2.1">
    <property type="protein sequence ID" value="Solyc04g081710.2.1"/>
    <property type="gene ID" value="Solyc04g081710.2"/>
</dbReference>
<sequence>MASRFGRAGRALLGTQIRGYCQNAESTSEAEFRRTCKWFLAGAFTACNILYCTVHTQLIRIREE</sequence>
<proteinExistence type="predicted"/>
<keyword evidence="2" id="KW-1185">Reference proteome</keyword>
<dbReference type="PaxDb" id="4081-Solyc04g081710.1.1"/>
<name>A0A3Q7H3J7_SOLLC</name>
<dbReference type="Proteomes" id="UP000004994">
    <property type="component" value="Chromosome 4"/>
</dbReference>
<protein>
    <submittedName>
        <fullName evidence="1">Uncharacterized protein</fullName>
    </submittedName>
</protein>
<reference evidence="1" key="2">
    <citation type="submission" date="2019-01" db="UniProtKB">
        <authorList>
            <consortium name="EnsemblPlants"/>
        </authorList>
    </citation>
    <scope>IDENTIFICATION</scope>
    <source>
        <strain evidence="1">cv. Heinz 1706</strain>
    </source>
</reference>
<organism evidence="1">
    <name type="scientific">Solanum lycopersicum</name>
    <name type="common">Tomato</name>
    <name type="synonym">Lycopersicon esculentum</name>
    <dbReference type="NCBI Taxonomy" id="4081"/>
    <lineage>
        <taxon>Eukaryota</taxon>
        <taxon>Viridiplantae</taxon>
        <taxon>Streptophyta</taxon>
        <taxon>Embryophyta</taxon>
        <taxon>Tracheophyta</taxon>
        <taxon>Spermatophyta</taxon>
        <taxon>Magnoliopsida</taxon>
        <taxon>eudicotyledons</taxon>
        <taxon>Gunneridae</taxon>
        <taxon>Pentapetalae</taxon>
        <taxon>asterids</taxon>
        <taxon>lamiids</taxon>
        <taxon>Solanales</taxon>
        <taxon>Solanaceae</taxon>
        <taxon>Solanoideae</taxon>
        <taxon>Solaneae</taxon>
        <taxon>Solanum</taxon>
        <taxon>Solanum subgen. Lycopersicon</taxon>
    </lineage>
</organism>